<dbReference type="SUPFAM" id="SSF53774">
    <property type="entry name" value="Glutaminase/Asparaginase"/>
    <property type="match status" value="1"/>
</dbReference>
<accession>A0A1M4U0I3</accession>
<dbReference type="InterPro" id="IPR036152">
    <property type="entry name" value="Asp/glu_Ase-like_sf"/>
</dbReference>
<dbReference type="PROSITE" id="PS51732">
    <property type="entry name" value="ASN_GLN_ASE_3"/>
    <property type="match status" value="1"/>
</dbReference>
<feature type="domain" description="L-asparaginase N-terminal" evidence="1">
    <location>
        <begin position="231"/>
        <end position="339"/>
    </location>
</feature>
<dbReference type="Proteomes" id="UP000184485">
    <property type="component" value="Unassembled WGS sequence"/>
</dbReference>
<dbReference type="GO" id="GO:0004067">
    <property type="term" value="F:asparaginase activity"/>
    <property type="evidence" value="ECO:0007669"/>
    <property type="project" value="UniProtKB-UniRule"/>
</dbReference>
<organism evidence="2 3">
    <name type="scientific">Kaistia soli DSM 19436</name>
    <dbReference type="NCBI Taxonomy" id="1122133"/>
    <lineage>
        <taxon>Bacteria</taxon>
        <taxon>Pseudomonadati</taxon>
        <taxon>Pseudomonadota</taxon>
        <taxon>Alphaproteobacteria</taxon>
        <taxon>Hyphomicrobiales</taxon>
        <taxon>Kaistiaceae</taxon>
        <taxon>Kaistia</taxon>
    </lineage>
</organism>
<dbReference type="RefSeq" id="WP_073050844.1">
    <property type="nucleotide sequence ID" value="NZ_FQUP01000001.1"/>
</dbReference>
<dbReference type="AlphaFoldDB" id="A0A1M4U0I3"/>
<dbReference type="EMBL" id="FQUP01000001">
    <property type="protein sequence ID" value="SHE50104.1"/>
    <property type="molecule type" value="Genomic_DNA"/>
</dbReference>
<protein>
    <submittedName>
        <fullName evidence="2">L-asparaginase/Glu-tRNAGln amidotransferase subunit D</fullName>
    </submittedName>
</protein>
<dbReference type="InterPro" id="IPR006034">
    <property type="entry name" value="Asparaginase/glutaminase-like"/>
</dbReference>
<evidence type="ECO:0000259" key="1">
    <source>
        <dbReference type="Pfam" id="PF00710"/>
    </source>
</evidence>
<gene>
    <name evidence="2" type="ORF">SAMN02745157_0311</name>
</gene>
<keyword evidence="2" id="KW-0808">Transferase</keyword>
<dbReference type="STRING" id="1122133.SAMN02745157_0311"/>
<dbReference type="PIRSF" id="PIRSF001220">
    <property type="entry name" value="L-ASNase_gatD"/>
    <property type="match status" value="1"/>
</dbReference>
<evidence type="ECO:0000313" key="3">
    <source>
        <dbReference type="Proteomes" id="UP000184485"/>
    </source>
</evidence>
<dbReference type="SMART" id="SM00870">
    <property type="entry name" value="Asparaginase"/>
    <property type="match status" value="1"/>
</dbReference>
<name>A0A1M4U0I3_9HYPH</name>
<dbReference type="Pfam" id="PF00710">
    <property type="entry name" value="Asparaginase"/>
    <property type="match status" value="1"/>
</dbReference>
<reference evidence="2 3" key="1">
    <citation type="submission" date="2016-11" db="EMBL/GenBank/DDBJ databases">
        <authorList>
            <person name="Jaros S."/>
            <person name="Januszkiewicz K."/>
            <person name="Wedrychowicz H."/>
        </authorList>
    </citation>
    <scope>NUCLEOTIDE SEQUENCE [LARGE SCALE GENOMIC DNA]</scope>
    <source>
        <strain evidence="2 3">DSM 19436</strain>
    </source>
</reference>
<keyword evidence="3" id="KW-1185">Reference proteome</keyword>
<dbReference type="Gene3D" id="3.40.50.1170">
    <property type="entry name" value="L-asparaginase, N-terminal domain"/>
    <property type="match status" value="1"/>
</dbReference>
<dbReference type="InterPro" id="IPR027474">
    <property type="entry name" value="L-asparaginase_N"/>
</dbReference>
<dbReference type="OrthoDB" id="9788068at2"/>
<dbReference type="InterPro" id="IPR037152">
    <property type="entry name" value="L-asparaginase_N_sf"/>
</dbReference>
<evidence type="ECO:0000313" key="2">
    <source>
        <dbReference type="EMBL" id="SHE50104.1"/>
    </source>
</evidence>
<dbReference type="GO" id="GO:0016740">
    <property type="term" value="F:transferase activity"/>
    <property type="evidence" value="ECO:0007669"/>
    <property type="project" value="UniProtKB-KW"/>
</dbReference>
<dbReference type="PIRSF" id="PIRSF500176">
    <property type="entry name" value="L_ASNase"/>
    <property type="match status" value="1"/>
</dbReference>
<proteinExistence type="predicted"/>
<sequence>MTKIRIAHLAGPTATIQNTPPLVTSNKARIARGLPTRSAGDGENAAFDVLRAQRLAAPAKVYVEQFSAHPLEADSAELYAPPDGYIGADGSFSAERRAESDKPVYEIELSPEDGLYPLPYMALQRDGSPWEEEAPVPGGRVSRQGFFPDGSRSFEEIDRLSIGADGLGNLIGGRAYVDFYRVSPPGGFSKGLEEDRRTDTGTGDIEAERLGWDFFAYKPFHLAKSPPRPVLAKITNDVQAIMSSGNYDGAIWTQGSPQVEEIAYWFNLLIDTNLPIACNAAQRPQGQISNDGPANIVDSVTYIQSRIWDDGKGGNRCGTVVIQEQQFFAAREVAKVDARPGGYIATGGHGGILGQVTHTGKPYLMYLPAYRHTASSAVKLTSLPTRVTATQLTPDGIDQVDVVVKDESGKLRGDAIPLVSIVKDGGFAADAFGDDPEGEADLGFLIRHRLESGRLVGFVVEGLVPYGMATSELRMAMLRQASFSGAPVVRVGRGYPEGFADPDPLSIAGMNLTATKARLLLMAALMKFGSLPAAADPAHPTDAEVAALKAAVAEYQQIFDTH</sequence>